<evidence type="ECO:0000256" key="4">
    <source>
        <dbReference type="ARBA" id="ARBA00022801"/>
    </source>
</evidence>
<dbReference type="Gene3D" id="1.20.5.420">
    <property type="entry name" value="Immunoglobulin FC, subunit C"/>
    <property type="match status" value="1"/>
</dbReference>
<dbReference type="PROSITE" id="PS52008">
    <property type="entry name" value="GH81"/>
    <property type="match status" value="1"/>
</dbReference>
<dbReference type="OMA" id="DTMFAYA"/>
<protein>
    <recommendedName>
        <fullName evidence="3">glucan endo-1,3-beta-D-glucosidase</fullName>
        <ecNumber evidence="3">3.2.1.39</ecNumber>
    </recommendedName>
</protein>
<accession>K1Y3Y9</accession>
<sequence>MRLGFNTRVFYSVSDLAQIPSDIDIDTDNDTDTDNDIDTDTDTDTRGSLPTPITSAQVCQLAKQSSMCIILSIPSTEGPKLTIPEGRFPPVREISSSSSADSRSRSAFHQRPKPSLLGRISWSSWASIVDGPSSQLSDTTKASARLITTSGVSFPPVATSISTSRVAPSVPIISTVESSGTVQILPSLSTTSPNTKGTIVTSLQTSGKPTLAPLLSAYIPVPSKYLASVVPTLPEPSVAVGQTAQNIFQPIEAGAPPSVIPRRGDHPAPKVGINQQSPIQTNKFYGNFFLGGQSQPTWTHPYILNWAKGGGPSQSWGLAINHLDDSMKTFGGGNPAEYFVNAGGLQSVVLSALELGASTALTGDGLTAFSANIHLSPRVGAAPVISFAVVQGMGFVTGVYNGGTPILHSGVFFRSLTRAAINPKPDVAKYTIVLEDGKTWLVYAYSPSGQGLELKAVGNGLIKATSNFNGVIQIAKNPGGDAEAIYDESCGNYATSASVSGSAHGSQGSYTLSFTKAGRGDSTLAMFSLPHHVQSFSSQTAAGLTDVRLATTTKGMARLVRADSWTLLESLPTTMGFAPGSAALSASAKEAIHAAATIEVAQDMSEVSDGVSMYFSGKILAKYAQIVYVLYDLLDDKALGQAGLDQLKRAYARFTSNKQQKPLFYDSSYGGLVSSAGYNGDTMADFGNTMYNDHHFHYGYFVYAAAIIGYLDPTWLPANKPWVQALVRDYANPSADDAYFPESRSFDWYHGHSWAHGVMESGDGKDEESSSEDSMAAYALKMWGRTTGDANMEARGNLQLALTARSLQSYFLYASDNSIEPARFIGNKVCGILFESRMHHTTYFGRNIEYVQGIHMLPLLPASTLTRTRQFVREEWDTFFSHGRADAVAGGWRGVLFANLALVDPRAAWNFFAQPAFDDSYLDGGASRTWYLTFAAGLGGA</sequence>
<feature type="compositionally biased region" description="Acidic residues" evidence="9">
    <location>
        <begin position="23"/>
        <end position="42"/>
    </location>
</feature>
<dbReference type="EMBL" id="JH921430">
    <property type="protein sequence ID" value="EKD19899.1"/>
    <property type="molecule type" value="Genomic_DNA"/>
</dbReference>
<evidence type="ECO:0000313" key="13">
    <source>
        <dbReference type="Proteomes" id="UP000006753"/>
    </source>
</evidence>
<dbReference type="InterPro" id="IPR040720">
    <property type="entry name" value="GH81_C"/>
</dbReference>
<comment type="catalytic activity">
    <reaction evidence="1">
        <text>Hydrolysis of (1-&gt;3)-beta-D-glucosidic linkages in (1-&gt;3)-beta-D-glucans.</text>
        <dbReference type="EC" id="3.2.1.39"/>
    </reaction>
</comment>
<dbReference type="GO" id="GO:0042973">
    <property type="term" value="F:glucan endo-1,3-beta-D-glucosidase activity"/>
    <property type="evidence" value="ECO:0007669"/>
    <property type="project" value="UniProtKB-EC"/>
</dbReference>
<keyword evidence="7" id="KW-0961">Cell wall biogenesis/degradation</keyword>
<dbReference type="InterPro" id="IPR005200">
    <property type="entry name" value="Endo-beta-glucanase"/>
</dbReference>
<dbReference type="eggNOG" id="KOG2254">
    <property type="taxonomic scope" value="Eukaryota"/>
</dbReference>
<dbReference type="Pfam" id="PF17652">
    <property type="entry name" value="Glyco_hydro81C"/>
    <property type="match status" value="1"/>
</dbReference>
<feature type="domain" description="Glycosyl hydrolase family 81 C-terminal" evidence="11">
    <location>
        <begin position="584"/>
        <end position="932"/>
    </location>
</feature>
<feature type="region of interest" description="Disordered" evidence="9">
    <location>
        <begin position="79"/>
        <end position="111"/>
    </location>
</feature>
<dbReference type="Gene3D" id="2.70.98.30">
    <property type="entry name" value="Golgi alpha-mannosidase II, domain 4"/>
    <property type="match status" value="1"/>
</dbReference>
<feature type="domain" description="Glycosyl hydrolase family 81 N-terminal" evidence="10">
    <location>
        <begin position="266"/>
        <end position="581"/>
    </location>
</feature>
<dbReference type="STRING" id="1072389.K1Y3Y9"/>
<reference evidence="12 13" key="1">
    <citation type="journal article" date="2012" name="BMC Genomics">
        <title>Sequencing the genome of Marssonina brunnea reveals fungus-poplar co-evolution.</title>
        <authorList>
            <person name="Zhu S."/>
            <person name="Cao Y.-Z."/>
            <person name="Jiang C."/>
            <person name="Tan B.-Y."/>
            <person name="Wang Z."/>
            <person name="Feng S."/>
            <person name="Zhang L."/>
            <person name="Su X.-H."/>
            <person name="Brejova B."/>
            <person name="Vinar T."/>
            <person name="Xu M."/>
            <person name="Wang M.-X."/>
            <person name="Zhang S.-G."/>
            <person name="Huang M.-R."/>
            <person name="Wu R."/>
            <person name="Zhou Y."/>
        </authorList>
    </citation>
    <scope>NUCLEOTIDE SEQUENCE [LARGE SCALE GENOMIC DNA]</scope>
    <source>
        <strain evidence="12 13">MB_m1</strain>
    </source>
</reference>
<evidence type="ECO:0000256" key="8">
    <source>
        <dbReference type="ARBA" id="ARBA00023326"/>
    </source>
</evidence>
<evidence type="ECO:0000313" key="12">
    <source>
        <dbReference type="EMBL" id="EKD19899.1"/>
    </source>
</evidence>
<dbReference type="FunFam" id="1.20.5.420:FF:000008">
    <property type="entry name" value="Endo-1,3-beta-glucanase Engl1"/>
    <property type="match status" value="1"/>
</dbReference>
<dbReference type="AlphaFoldDB" id="K1Y3Y9"/>
<dbReference type="InterPro" id="IPR040451">
    <property type="entry name" value="GH81_N"/>
</dbReference>
<dbReference type="PANTHER" id="PTHR31983">
    <property type="entry name" value="ENDO-1,3(4)-BETA-GLUCANASE 1"/>
    <property type="match status" value="1"/>
</dbReference>
<proteinExistence type="inferred from homology"/>
<dbReference type="GO" id="GO:0052861">
    <property type="term" value="F:endo-1,3(4)-beta-glucanase activity"/>
    <property type="evidence" value="ECO:0007669"/>
    <property type="project" value="InterPro"/>
</dbReference>
<feature type="region of interest" description="Disordered" evidence="9">
    <location>
        <begin position="22"/>
        <end position="51"/>
    </location>
</feature>
<keyword evidence="6" id="KW-0326">Glycosidase</keyword>
<dbReference type="EC" id="3.2.1.39" evidence="3"/>
<evidence type="ECO:0000256" key="1">
    <source>
        <dbReference type="ARBA" id="ARBA00000382"/>
    </source>
</evidence>
<evidence type="ECO:0000259" key="10">
    <source>
        <dbReference type="Pfam" id="PF03639"/>
    </source>
</evidence>
<evidence type="ECO:0000259" key="11">
    <source>
        <dbReference type="Pfam" id="PF17652"/>
    </source>
</evidence>
<dbReference type="GO" id="GO:0009986">
    <property type="term" value="C:cell surface"/>
    <property type="evidence" value="ECO:0007669"/>
    <property type="project" value="TreeGrafter"/>
</dbReference>
<dbReference type="HOGENOM" id="CLU_005482_2_0_1"/>
<evidence type="ECO:0000256" key="9">
    <source>
        <dbReference type="SAM" id="MobiDB-lite"/>
    </source>
</evidence>
<dbReference type="PANTHER" id="PTHR31983:SF0">
    <property type="entry name" value="GLUCAN ENDO-1,3-BETA-D-GLUCOSIDASE 2"/>
    <property type="match status" value="1"/>
</dbReference>
<keyword evidence="13" id="KW-1185">Reference proteome</keyword>
<evidence type="ECO:0000256" key="3">
    <source>
        <dbReference type="ARBA" id="ARBA00012780"/>
    </source>
</evidence>
<name>K1Y3Y9_MARBU</name>
<gene>
    <name evidence="12" type="ORF">MBM_01851</name>
</gene>
<dbReference type="KEGG" id="mbe:MBM_01851"/>
<dbReference type="GO" id="GO:0000272">
    <property type="term" value="P:polysaccharide catabolic process"/>
    <property type="evidence" value="ECO:0007669"/>
    <property type="project" value="UniProtKB-KW"/>
</dbReference>
<dbReference type="Pfam" id="PF03639">
    <property type="entry name" value="Glyco_hydro_81"/>
    <property type="match status" value="1"/>
</dbReference>
<dbReference type="OrthoDB" id="4473401at2759"/>
<evidence type="ECO:0000256" key="5">
    <source>
        <dbReference type="ARBA" id="ARBA00023277"/>
    </source>
</evidence>
<evidence type="ECO:0000256" key="2">
    <source>
        <dbReference type="ARBA" id="ARBA00010730"/>
    </source>
</evidence>
<evidence type="ECO:0000256" key="7">
    <source>
        <dbReference type="ARBA" id="ARBA00023316"/>
    </source>
</evidence>
<organism evidence="12 13">
    <name type="scientific">Marssonina brunnea f. sp. multigermtubi (strain MB_m1)</name>
    <name type="common">Marssonina leaf spot fungus</name>
    <dbReference type="NCBI Taxonomy" id="1072389"/>
    <lineage>
        <taxon>Eukaryota</taxon>
        <taxon>Fungi</taxon>
        <taxon>Dikarya</taxon>
        <taxon>Ascomycota</taxon>
        <taxon>Pezizomycotina</taxon>
        <taxon>Leotiomycetes</taxon>
        <taxon>Helotiales</taxon>
        <taxon>Drepanopezizaceae</taxon>
        <taxon>Drepanopeziza</taxon>
    </lineage>
</organism>
<dbReference type="InParanoid" id="K1Y3Y9"/>
<dbReference type="GO" id="GO:0071555">
    <property type="term" value="P:cell wall organization"/>
    <property type="evidence" value="ECO:0007669"/>
    <property type="project" value="UniProtKB-KW"/>
</dbReference>
<comment type="similarity">
    <text evidence="2">Belongs to the glycosyl hydrolase 81 family.</text>
</comment>
<dbReference type="Proteomes" id="UP000006753">
    <property type="component" value="Unassembled WGS sequence"/>
</dbReference>
<keyword evidence="5" id="KW-0119">Carbohydrate metabolism</keyword>
<dbReference type="Gene3D" id="1.10.287.1170">
    <property type="entry name" value="glycoside hydrolase family 81 endo-[beta] glucanase"/>
    <property type="match status" value="1"/>
</dbReference>
<feature type="compositionally biased region" description="Low complexity" evidence="9">
    <location>
        <begin position="95"/>
        <end position="105"/>
    </location>
</feature>
<keyword evidence="8" id="KW-0624">Polysaccharide degradation</keyword>
<keyword evidence="4 12" id="KW-0378">Hydrolase</keyword>
<evidence type="ECO:0000256" key="6">
    <source>
        <dbReference type="ARBA" id="ARBA00023295"/>
    </source>
</evidence>
<dbReference type="FunCoup" id="K1Y3Y9">
    <property type="interactions" value="183"/>
</dbReference>